<evidence type="ECO:0000313" key="3">
    <source>
        <dbReference type="EMBL" id="MDI3403695.1"/>
    </source>
</evidence>
<proteinExistence type="predicted"/>
<evidence type="ECO:0000256" key="2">
    <source>
        <dbReference type="SAM" id="Phobius"/>
    </source>
</evidence>
<protein>
    <submittedName>
        <fullName evidence="3">Uncharacterized protein</fullName>
    </submittedName>
</protein>
<keyword evidence="4" id="KW-1185">Reference proteome</keyword>
<keyword evidence="2" id="KW-0472">Membrane</keyword>
<feature type="transmembrane region" description="Helical" evidence="2">
    <location>
        <begin position="57"/>
        <end position="76"/>
    </location>
</feature>
<sequence length="149" mass="14814">MNRTANVLTCAVWGALPAAALWWAVVALGTDGYDGELCGETGPLADSCLNALDAGRAWAPGFLLLALLLGLVLLALRRTTLRGSARVVLALAALLSLVAGATALTWAWQAHAGAAAARGAAPPGPAVPALAKSPSDPNADVRTSAGPAG</sequence>
<feature type="region of interest" description="Disordered" evidence="1">
    <location>
        <begin position="120"/>
        <end position="149"/>
    </location>
</feature>
<dbReference type="EMBL" id="JASCIQ010000006">
    <property type="protein sequence ID" value="MDI3403695.1"/>
    <property type="molecule type" value="Genomic_DNA"/>
</dbReference>
<accession>A0ABT6S6Q4</accession>
<evidence type="ECO:0000313" key="4">
    <source>
        <dbReference type="Proteomes" id="UP001223978"/>
    </source>
</evidence>
<organism evidence="3 4">
    <name type="scientific">Streptomyces cavernicola</name>
    <dbReference type="NCBI Taxonomy" id="3043613"/>
    <lineage>
        <taxon>Bacteria</taxon>
        <taxon>Bacillati</taxon>
        <taxon>Actinomycetota</taxon>
        <taxon>Actinomycetes</taxon>
        <taxon>Kitasatosporales</taxon>
        <taxon>Streptomycetaceae</taxon>
        <taxon>Streptomyces</taxon>
    </lineage>
</organism>
<feature type="compositionally biased region" description="Low complexity" evidence="1">
    <location>
        <begin position="120"/>
        <end position="131"/>
    </location>
</feature>
<gene>
    <name evidence="3" type="ORF">QIS96_07640</name>
</gene>
<dbReference type="Proteomes" id="UP001223978">
    <property type="component" value="Unassembled WGS sequence"/>
</dbReference>
<dbReference type="RefSeq" id="WP_282541819.1">
    <property type="nucleotide sequence ID" value="NZ_JASCIQ010000006.1"/>
</dbReference>
<feature type="transmembrane region" description="Helical" evidence="2">
    <location>
        <begin position="88"/>
        <end position="108"/>
    </location>
</feature>
<reference evidence="3 4" key="1">
    <citation type="submission" date="2023-05" db="EMBL/GenBank/DDBJ databases">
        <title>Draft genome sequence of Streptomyces sp. B-S-A6 isolated from a cave soil in Thailand.</title>
        <authorList>
            <person name="Chamroensaksri N."/>
            <person name="Muangham S."/>
        </authorList>
    </citation>
    <scope>NUCLEOTIDE SEQUENCE [LARGE SCALE GENOMIC DNA]</scope>
    <source>
        <strain evidence="3 4">B-S-A6</strain>
    </source>
</reference>
<comment type="caution">
    <text evidence="3">The sequence shown here is derived from an EMBL/GenBank/DDBJ whole genome shotgun (WGS) entry which is preliminary data.</text>
</comment>
<keyword evidence="2" id="KW-1133">Transmembrane helix</keyword>
<name>A0ABT6S6Q4_9ACTN</name>
<evidence type="ECO:0000256" key="1">
    <source>
        <dbReference type="SAM" id="MobiDB-lite"/>
    </source>
</evidence>
<keyword evidence="2" id="KW-0812">Transmembrane</keyword>